<dbReference type="InterPro" id="IPR036142">
    <property type="entry name" value="ENT_dom-like_sf"/>
</dbReference>
<dbReference type="PANTHER" id="PTHR31917:SF5">
    <property type="entry name" value="OS02G0204500 PROTEIN"/>
    <property type="match status" value="1"/>
</dbReference>
<dbReference type="Pfam" id="PF05641">
    <property type="entry name" value="Agenet"/>
    <property type="match status" value="1"/>
</dbReference>
<dbReference type="Pfam" id="PF03735">
    <property type="entry name" value="ENT"/>
    <property type="match status" value="1"/>
</dbReference>
<comment type="subcellular location">
    <subcellularLocation>
        <location evidence="1">Nucleus</location>
    </subcellularLocation>
</comment>
<evidence type="ECO:0000256" key="1">
    <source>
        <dbReference type="ARBA" id="ARBA00004123"/>
    </source>
</evidence>
<evidence type="ECO:0000313" key="5">
    <source>
        <dbReference type="Proteomes" id="UP000243459"/>
    </source>
</evidence>
<evidence type="ECO:0000259" key="3">
    <source>
        <dbReference type="PROSITE" id="PS51138"/>
    </source>
</evidence>
<dbReference type="PANTHER" id="PTHR31917">
    <property type="entry name" value="AGENET DOMAIN-CONTAINING PROTEIN-RELATED"/>
    <property type="match status" value="1"/>
</dbReference>
<dbReference type="InterPro" id="IPR008395">
    <property type="entry name" value="Agenet-like_dom"/>
</dbReference>
<dbReference type="OrthoDB" id="663550at2759"/>
<dbReference type="Proteomes" id="UP000243459">
    <property type="component" value="Chromosome 7"/>
</dbReference>
<proteinExistence type="predicted"/>
<dbReference type="PROSITE" id="PS51138">
    <property type="entry name" value="ENT"/>
    <property type="match status" value="1"/>
</dbReference>
<gene>
    <name evidence="4" type="ORF">A4U43_C07F3570</name>
</gene>
<evidence type="ECO:0000313" key="4">
    <source>
        <dbReference type="EMBL" id="ONK62409.1"/>
    </source>
</evidence>
<dbReference type="SMART" id="SM01191">
    <property type="entry name" value="ENT"/>
    <property type="match status" value="1"/>
</dbReference>
<dbReference type="GO" id="GO:0005634">
    <property type="term" value="C:nucleus"/>
    <property type="evidence" value="ECO:0007669"/>
    <property type="project" value="UniProtKB-SubCell"/>
</dbReference>
<keyword evidence="5" id="KW-1185">Reference proteome</keyword>
<protein>
    <recommendedName>
        <fullName evidence="3">ENT domain-containing protein</fullName>
    </recommendedName>
</protein>
<accession>A0A5P1EC92</accession>
<dbReference type="SMART" id="SM00743">
    <property type="entry name" value="Agenet"/>
    <property type="match status" value="2"/>
</dbReference>
<reference evidence="5" key="1">
    <citation type="journal article" date="2017" name="Nat. Commun.">
        <title>The asparagus genome sheds light on the origin and evolution of a young Y chromosome.</title>
        <authorList>
            <person name="Harkess A."/>
            <person name="Zhou J."/>
            <person name="Xu C."/>
            <person name="Bowers J.E."/>
            <person name="Van der Hulst R."/>
            <person name="Ayyampalayam S."/>
            <person name="Mercati F."/>
            <person name="Riccardi P."/>
            <person name="McKain M.R."/>
            <person name="Kakrana A."/>
            <person name="Tang H."/>
            <person name="Ray J."/>
            <person name="Groenendijk J."/>
            <person name="Arikit S."/>
            <person name="Mathioni S.M."/>
            <person name="Nakano M."/>
            <person name="Shan H."/>
            <person name="Telgmann-Rauber A."/>
            <person name="Kanno A."/>
            <person name="Yue Z."/>
            <person name="Chen H."/>
            <person name="Li W."/>
            <person name="Chen Y."/>
            <person name="Xu X."/>
            <person name="Zhang Y."/>
            <person name="Luo S."/>
            <person name="Chen H."/>
            <person name="Gao J."/>
            <person name="Mao Z."/>
            <person name="Pires J.C."/>
            <person name="Luo M."/>
            <person name="Kudrna D."/>
            <person name="Wing R.A."/>
            <person name="Meyers B.C."/>
            <person name="Yi K."/>
            <person name="Kong H."/>
            <person name="Lavrijsen P."/>
            <person name="Sunseri F."/>
            <person name="Falavigna A."/>
            <person name="Ye Y."/>
            <person name="Leebens-Mack J.H."/>
            <person name="Chen G."/>
        </authorList>
    </citation>
    <scope>NUCLEOTIDE SEQUENCE [LARGE SCALE GENOMIC DNA]</scope>
    <source>
        <strain evidence="5">cv. DH0086</strain>
    </source>
</reference>
<organism evidence="4 5">
    <name type="scientific">Asparagus officinalis</name>
    <name type="common">Garden asparagus</name>
    <dbReference type="NCBI Taxonomy" id="4686"/>
    <lineage>
        <taxon>Eukaryota</taxon>
        <taxon>Viridiplantae</taxon>
        <taxon>Streptophyta</taxon>
        <taxon>Embryophyta</taxon>
        <taxon>Tracheophyta</taxon>
        <taxon>Spermatophyta</taxon>
        <taxon>Magnoliopsida</taxon>
        <taxon>Liliopsida</taxon>
        <taxon>Asparagales</taxon>
        <taxon>Asparagaceae</taxon>
        <taxon>Asparagoideae</taxon>
        <taxon>Asparagus</taxon>
    </lineage>
</organism>
<sequence>MKFKFSGGSKVEAVDTREATAGSWRCAEIILGNGRDYSAKYDHCSPELDFSAERVPSKDIRPCPPSMAGLRSWVLGDVVEVLEDSCWKPAQILKVVGENYFIVRLLGSSREVRAFKSNLRLQQSWKDNTWTMIEKEYGEDYDEKVGSLSKVEKFKSGKIQLCMKRCTGNDHFLNKNDSSVKENYQVSSRVMKKRMKLCSHNFEEHTGATKKMRTVMEGKHQKTTASYFFQLPQTVDAVNSPKIMFGDTFMHDSFENGRSQFPEMGMHGGNPNDDVVQFSVGSFKPSYSESFSSSVGSSSPSYSPFRSRMPLKTGSTQDLSIHSEDAEGRLGGNIHPLELNAYRSTLVALYASGPLSWEQEALLTNLRLMLHVTNDEHLFELKHLATIKCN</sequence>
<evidence type="ECO:0000256" key="2">
    <source>
        <dbReference type="ARBA" id="ARBA00023242"/>
    </source>
</evidence>
<dbReference type="InterPro" id="IPR014002">
    <property type="entry name" value="Agenet_dom_plant"/>
</dbReference>
<dbReference type="InterPro" id="IPR005491">
    <property type="entry name" value="ENT_dom"/>
</dbReference>
<dbReference type="Gramene" id="ONK62409">
    <property type="protein sequence ID" value="ONK62409"/>
    <property type="gene ID" value="A4U43_C07F3570"/>
</dbReference>
<dbReference type="OMA" id="MGECERF"/>
<name>A0A5P1EC92_ASPOF</name>
<feature type="domain" description="ENT" evidence="3">
    <location>
        <begin position="330"/>
        <end position="390"/>
    </location>
</feature>
<dbReference type="EMBL" id="CM007387">
    <property type="protein sequence ID" value="ONK62409.1"/>
    <property type="molecule type" value="Genomic_DNA"/>
</dbReference>
<dbReference type="SUPFAM" id="SSF158639">
    <property type="entry name" value="ENT-like"/>
    <property type="match status" value="1"/>
</dbReference>
<keyword evidence="2" id="KW-0539">Nucleus</keyword>
<dbReference type="AlphaFoldDB" id="A0A5P1EC92"/>
<dbReference type="Gene3D" id="1.10.1240.40">
    <property type="entry name" value="ENT domain"/>
    <property type="match status" value="1"/>
</dbReference>